<proteinExistence type="inferred from homology"/>
<sequence>MFFFGGGKSFTPEKDIPDLSGKVILVTGGNTGLGLETVTQLAKHNPSCIYLAARNPTKASQAISEVLKTSPNANIKHIQLDLSSFTSIASAVDAFLSSCSRLDILINNAGIMGTPYAKTGEGYELQFGTNHMGPALLTKLLLPTLLKTAAQPTADVRVVWLGSEAHRAAPGCGIQFDQDALERELSFRRYGQSKLATTLHAKQLAARHPSITSVSVHPGVILTDLWGPLGAQNLLMKPIVAVMGLLGPLLFSTVRTGARNELWAAAAQKGVGGVVSGAYYLPVGAPCLGSAWARNEGLAERLWDWTEGEFERCGF</sequence>
<dbReference type="PANTHER" id="PTHR24320:SF282">
    <property type="entry name" value="WW DOMAIN-CONTAINING OXIDOREDUCTASE"/>
    <property type="match status" value="1"/>
</dbReference>
<comment type="caution">
    <text evidence="4">The sequence shown here is derived from an EMBL/GenBank/DDBJ whole genome shotgun (WGS) entry which is preliminary data.</text>
</comment>
<accession>A0A9P4LW27</accession>
<dbReference type="GO" id="GO:0016491">
    <property type="term" value="F:oxidoreductase activity"/>
    <property type="evidence" value="ECO:0007669"/>
    <property type="project" value="UniProtKB-KW"/>
</dbReference>
<evidence type="ECO:0000256" key="1">
    <source>
        <dbReference type="ARBA" id="ARBA00006484"/>
    </source>
</evidence>
<dbReference type="Pfam" id="PF00106">
    <property type="entry name" value="adh_short"/>
    <property type="match status" value="1"/>
</dbReference>
<reference evidence="4" key="1">
    <citation type="journal article" date="2020" name="Stud. Mycol.">
        <title>101 Dothideomycetes genomes: a test case for predicting lifestyles and emergence of pathogens.</title>
        <authorList>
            <person name="Haridas S."/>
            <person name="Albert R."/>
            <person name="Binder M."/>
            <person name="Bloem J."/>
            <person name="Labutti K."/>
            <person name="Salamov A."/>
            <person name="Andreopoulos B."/>
            <person name="Baker S."/>
            <person name="Barry K."/>
            <person name="Bills G."/>
            <person name="Bluhm B."/>
            <person name="Cannon C."/>
            <person name="Castanera R."/>
            <person name="Culley D."/>
            <person name="Daum C."/>
            <person name="Ezra D."/>
            <person name="Gonzalez J."/>
            <person name="Henrissat B."/>
            <person name="Kuo A."/>
            <person name="Liang C."/>
            <person name="Lipzen A."/>
            <person name="Lutzoni F."/>
            <person name="Magnuson J."/>
            <person name="Mondo S."/>
            <person name="Nolan M."/>
            <person name="Ohm R."/>
            <person name="Pangilinan J."/>
            <person name="Park H.-J."/>
            <person name="Ramirez L."/>
            <person name="Alfaro M."/>
            <person name="Sun H."/>
            <person name="Tritt A."/>
            <person name="Yoshinaga Y."/>
            <person name="Zwiers L.-H."/>
            <person name="Turgeon B."/>
            <person name="Goodwin S."/>
            <person name="Spatafora J."/>
            <person name="Crous P."/>
            <person name="Grigoriev I."/>
        </authorList>
    </citation>
    <scope>NUCLEOTIDE SEQUENCE</scope>
    <source>
        <strain evidence="4">CBS 121410</strain>
    </source>
</reference>
<dbReference type="InterPro" id="IPR002347">
    <property type="entry name" value="SDR_fam"/>
</dbReference>
<dbReference type="Proteomes" id="UP000799776">
    <property type="component" value="Unassembled WGS sequence"/>
</dbReference>
<keyword evidence="5" id="KW-1185">Reference proteome</keyword>
<dbReference type="AlphaFoldDB" id="A0A9P4LW27"/>
<dbReference type="SUPFAM" id="SSF51735">
    <property type="entry name" value="NAD(P)-binding Rossmann-fold domains"/>
    <property type="match status" value="1"/>
</dbReference>
<organism evidence="4 5">
    <name type="scientific">Saccharata proteae CBS 121410</name>
    <dbReference type="NCBI Taxonomy" id="1314787"/>
    <lineage>
        <taxon>Eukaryota</taxon>
        <taxon>Fungi</taxon>
        <taxon>Dikarya</taxon>
        <taxon>Ascomycota</taxon>
        <taxon>Pezizomycotina</taxon>
        <taxon>Dothideomycetes</taxon>
        <taxon>Dothideomycetes incertae sedis</taxon>
        <taxon>Botryosphaeriales</taxon>
        <taxon>Saccharataceae</taxon>
        <taxon>Saccharata</taxon>
    </lineage>
</organism>
<dbReference type="Gene3D" id="3.40.50.720">
    <property type="entry name" value="NAD(P)-binding Rossmann-like Domain"/>
    <property type="match status" value="1"/>
</dbReference>
<evidence type="ECO:0000256" key="3">
    <source>
        <dbReference type="ARBA" id="ARBA00023002"/>
    </source>
</evidence>
<gene>
    <name evidence="4" type="ORF">K490DRAFT_51210</name>
</gene>
<evidence type="ECO:0000313" key="5">
    <source>
        <dbReference type="Proteomes" id="UP000799776"/>
    </source>
</evidence>
<dbReference type="InterPro" id="IPR036291">
    <property type="entry name" value="NAD(P)-bd_dom_sf"/>
</dbReference>
<evidence type="ECO:0000313" key="4">
    <source>
        <dbReference type="EMBL" id="KAF2083608.1"/>
    </source>
</evidence>
<keyword evidence="3" id="KW-0560">Oxidoreductase</keyword>
<comment type="similarity">
    <text evidence="1">Belongs to the short-chain dehydrogenases/reductases (SDR) family.</text>
</comment>
<dbReference type="EMBL" id="ML978768">
    <property type="protein sequence ID" value="KAF2083608.1"/>
    <property type="molecule type" value="Genomic_DNA"/>
</dbReference>
<evidence type="ECO:0000256" key="2">
    <source>
        <dbReference type="ARBA" id="ARBA00022857"/>
    </source>
</evidence>
<protein>
    <submittedName>
        <fullName evidence="4">NAD(P)-binding protein</fullName>
    </submittedName>
</protein>
<dbReference type="PRINTS" id="PR00081">
    <property type="entry name" value="GDHRDH"/>
</dbReference>
<keyword evidence="2" id="KW-0521">NADP</keyword>
<name>A0A9P4LW27_9PEZI</name>
<dbReference type="OrthoDB" id="191139at2759"/>
<dbReference type="PANTHER" id="PTHR24320">
    <property type="entry name" value="RETINOL DEHYDROGENASE"/>
    <property type="match status" value="1"/>
</dbReference>